<comment type="caution">
    <text evidence="1">The sequence shown here is derived from an EMBL/GenBank/DDBJ whole genome shotgun (WGS) entry which is preliminary data.</text>
</comment>
<proteinExistence type="predicted"/>
<reference evidence="1" key="1">
    <citation type="journal article" date="2014" name="Front. Microbiol.">
        <title>High frequency of phylogenetically diverse reductive dehalogenase-homologous genes in deep subseafloor sedimentary metagenomes.</title>
        <authorList>
            <person name="Kawai M."/>
            <person name="Futagami T."/>
            <person name="Toyoda A."/>
            <person name="Takaki Y."/>
            <person name="Nishi S."/>
            <person name="Hori S."/>
            <person name="Arai W."/>
            <person name="Tsubouchi T."/>
            <person name="Morono Y."/>
            <person name="Uchiyama I."/>
            <person name="Ito T."/>
            <person name="Fujiyama A."/>
            <person name="Inagaki F."/>
            <person name="Takami H."/>
        </authorList>
    </citation>
    <scope>NUCLEOTIDE SEQUENCE</scope>
    <source>
        <strain evidence="1">Expedition CK06-06</strain>
    </source>
</reference>
<accession>X1L0S8</accession>
<evidence type="ECO:0000313" key="1">
    <source>
        <dbReference type="EMBL" id="GAH87808.1"/>
    </source>
</evidence>
<feature type="non-terminal residue" evidence="1">
    <location>
        <position position="1"/>
    </location>
</feature>
<dbReference type="AlphaFoldDB" id="X1L0S8"/>
<name>X1L0S8_9ZZZZ</name>
<organism evidence="1">
    <name type="scientific">marine sediment metagenome</name>
    <dbReference type="NCBI Taxonomy" id="412755"/>
    <lineage>
        <taxon>unclassified sequences</taxon>
        <taxon>metagenomes</taxon>
        <taxon>ecological metagenomes</taxon>
    </lineage>
</organism>
<gene>
    <name evidence="1" type="ORF">S03H2_62008</name>
</gene>
<sequence length="52" mass="6443">NTYSKVRTRLDFKQEIGENAWVDFDWNRAYFFDKIKDEPSDNHHFYLLLMDL</sequence>
<protein>
    <submittedName>
        <fullName evidence="1">Uncharacterized protein</fullName>
    </submittedName>
</protein>
<dbReference type="EMBL" id="BARU01040070">
    <property type="protein sequence ID" value="GAH87808.1"/>
    <property type="molecule type" value="Genomic_DNA"/>
</dbReference>